<dbReference type="GO" id="GO:0019284">
    <property type="term" value="P:L-methionine salvage from S-adenosylmethionine"/>
    <property type="evidence" value="ECO:0007669"/>
    <property type="project" value="TreeGrafter"/>
</dbReference>
<dbReference type="OrthoDB" id="9792278at2"/>
<keyword evidence="3" id="KW-0028">Amino-acid biosynthesis</keyword>
<dbReference type="Proteomes" id="UP000260649">
    <property type="component" value="Unassembled WGS sequence"/>
</dbReference>
<accession>A0A3E2B115</accession>
<dbReference type="GO" id="GO:0008930">
    <property type="term" value="F:methylthioadenosine nucleosidase activity"/>
    <property type="evidence" value="ECO:0007669"/>
    <property type="project" value="InterPro"/>
</dbReference>
<keyword evidence="5" id="KW-0486">Methionine biosynthesis</keyword>
<dbReference type="GO" id="GO:0005829">
    <property type="term" value="C:cytosol"/>
    <property type="evidence" value="ECO:0007669"/>
    <property type="project" value="TreeGrafter"/>
</dbReference>
<dbReference type="PANTHER" id="PTHR46832">
    <property type="entry name" value="5'-METHYLTHIOADENOSINE/S-ADENOSYLHOMOCYSTEINE NUCLEOSIDASE"/>
    <property type="match status" value="1"/>
</dbReference>
<dbReference type="Pfam" id="PF01048">
    <property type="entry name" value="PNP_UDP_1"/>
    <property type="match status" value="1"/>
</dbReference>
<comment type="caution">
    <text evidence="7">The sequence shown here is derived from an EMBL/GenBank/DDBJ whole genome shotgun (WGS) entry which is preliminary data.</text>
</comment>
<dbReference type="InterPro" id="IPR035994">
    <property type="entry name" value="Nucleoside_phosphorylase_sf"/>
</dbReference>
<dbReference type="GO" id="GO:0009164">
    <property type="term" value="P:nucleoside catabolic process"/>
    <property type="evidence" value="ECO:0007669"/>
    <property type="project" value="InterPro"/>
</dbReference>
<dbReference type="GO" id="GO:0008782">
    <property type="term" value="F:adenosylhomocysteine nucleosidase activity"/>
    <property type="evidence" value="ECO:0007669"/>
    <property type="project" value="UniProtKB-EC"/>
</dbReference>
<evidence type="ECO:0000256" key="2">
    <source>
        <dbReference type="ARBA" id="ARBA00011974"/>
    </source>
</evidence>
<dbReference type="CDD" id="cd09008">
    <property type="entry name" value="MTAN"/>
    <property type="match status" value="1"/>
</dbReference>
<dbReference type="RefSeq" id="WP_021918851.1">
    <property type="nucleotide sequence ID" value="NZ_CAKXKJ010000033.1"/>
</dbReference>
<gene>
    <name evidence="7" type="primary">mtnN</name>
    <name evidence="7" type="ORF">DV520_11405</name>
</gene>
<proteinExistence type="predicted"/>
<keyword evidence="8" id="KW-1185">Reference proteome</keyword>
<evidence type="ECO:0000313" key="8">
    <source>
        <dbReference type="Proteomes" id="UP000260649"/>
    </source>
</evidence>
<dbReference type="InterPro" id="IPR000845">
    <property type="entry name" value="Nucleoside_phosphorylase_d"/>
</dbReference>
<protein>
    <recommendedName>
        <fullName evidence="2">adenosylhomocysteine nucleosidase</fullName>
        <ecNumber evidence="2">3.2.2.9</ecNumber>
    </recommendedName>
</protein>
<dbReference type="GeneID" id="97996339"/>
<dbReference type="PANTHER" id="PTHR46832:SF1">
    <property type="entry name" value="5'-METHYLTHIOADENOSINE_S-ADENOSYLHOMOCYSTEINE NUCLEOSIDASE"/>
    <property type="match status" value="1"/>
</dbReference>
<organism evidence="7 8">
    <name type="scientific">Evtepia gabavorous</name>
    <dbReference type="NCBI Taxonomy" id="2211183"/>
    <lineage>
        <taxon>Bacteria</taxon>
        <taxon>Bacillati</taxon>
        <taxon>Bacillota</taxon>
        <taxon>Clostridia</taxon>
        <taxon>Eubacteriales</taxon>
        <taxon>Evtepia</taxon>
    </lineage>
</organism>
<dbReference type="AlphaFoldDB" id="A0A3E2B115"/>
<keyword evidence="7" id="KW-0326">Glycosidase</keyword>
<evidence type="ECO:0000256" key="1">
    <source>
        <dbReference type="ARBA" id="ARBA00004945"/>
    </source>
</evidence>
<keyword evidence="4 7" id="KW-0378">Hydrolase</keyword>
<dbReference type="GO" id="GO:0019509">
    <property type="term" value="P:L-methionine salvage from methylthioadenosine"/>
    <property type="evidence" value="ECO:0007669"/>
    <property type="project" value="UniProtKB-UniPathway"/>
</dbReference>
<comment type="pathway">
    <text evidence="1">Amino-acid biosynthesis; L-methionine biosynthesis via salvage pathway; S-methyl-5-thio-alpha-D-ribose 1-phosphate from S-methyl-5'-thioadenosine (hydrolase route): step 1/2.</text>
</comment>
<dbReference type="Gene3D" id="3.40.50.1580">
    <property type="entry name" value="Nucleoside phosphorylase domain"/>
    <property type="match status" value="1"/>
</dbReference>
<sequence>MKQKIGILCPSDSEAAPFLADMEGVTETRKAMLRFYEGTFHGVDVVTLFSGVCKVNAALATQILIDSYQAGAVLNVGTAGALAPGLSIFDTVIATEAGYHDVSPEILTEFHPWLPAPVFPSDARLLALARQAAARGEHPVVFGRMVTGETFLADEGGREAIRAAWHPLSVDMETAAVAHVCYVNQVPFLAVRTLTDTADQRGAACFEQNCDKAAWIAKEVTRTLLETWRCQGL</sequence>
<evidence type="ECO:0000256" key="4">
    <source>
        <dbReference type="ARBA" id="ARBA00022801"/>
    </source>
</evidence>
<dbReference type="InterPro" id="IPR010049">
    <property type="entry name" value="MTA_SAH_Nsdase"/>
</dbReference>
<evidence type="ECO:0000256" key="3">
    <source>
        <dbReference type="ARBA" id="ARBA00022605"/>
    </source>
</evidence>
<dbReference type="EMBL" id="QQRQ01000036">
    <property type="protein sequence ID" value="RFT05676.1"/>
    <property type="molecule type" value="Genomic_DNA"/>
</dbReference>
<dbReference type="EC" id="3.2.2.9" evidence="2"/>
<dbReference type="SUPFAM" id="SSF53167">
    <property type="entry name" value="Purine and uridine phosphorylases"/>
    <property type="match status" value="1"/>
</dbReference>
<evidence type="ECO:0000313" key="7">
    <source>
        <dbReference type="EMBL" id="RFT05676.1"/>
    </source>
</evidence>
<evidence type="ECO:0000259" key="6">
    <source>
        <dbReference type="Pfam" id="PF01048"/>
    </source>
</evidence>
<dbReference type="NCBIfam" id="TIGR01704">
    <property type="entry name" value="MTA_SAH-Nsdase"/>
    <property type="match status" value="1"/>
</dbReference>
<feature type="domain" description="Nucleoside phosphorylase" evidence="6">
    <location>
        <begin position="4"/>
        <end position="225"/>
    </location>
</feature>
<reference evidence="7 8" key="1">
    <citation type="submission" date="2018-07" db="EMBL/GenBank/DDBJ databases">
        <title>GABA Modulating Bacteria of the Human Gut Microbiota.</title>
        <authorList>
            <person name="Strandwitz P."/>
            <person name="Kim K.H."/>
            <person name="Terekhova D."/>
            <person name="Liu J.K."/>
            <person name="Sharma A."/>
            <person name="Levering J."/>
            <person name="Mcdonald D."/>
            <person name="Dietrich D."/>
            <person name="Ramadhar T.R."/>
            <person name="Lekbua A."/>
            <person name="Mroue N."/>
            <person name="Liston C."/>
            <person name="Stewart E.J."/>
            <person name="Dubin M.J."/>
            <person name="Zengler K."/>
            <person name="Knight R."/>
            <person name="Gilbert J.A."/>
            <person name="Clardy J."/>
            <person name="Lewis K."/>
        </authorList>
    </citation>
    <scope>NUCLEOTIDE SEQUENCE [LARGE SCALE GENOMIC DNA]</scope>
    <source>
        <strain evidence="7 8">KLE1738</strain>
    </source>
</reference>
<dbReference type="UniPathway" id="UPA00904">
    <property type="reaction ID" value="UER00871"/>
</dbReference>
<evidence type="ECO:0000256" key="5">
    <source>
        <dbReference type="ARBA" id="ARBA00023167"/>
    </source>
</evidence>
<name>A0A3E2B115_9FIRM</name>